<feature type="transmembrane region" description="Helical" evidence="1">
    <location>
        <begin position="565"/>
        <end position="584"/>
    </location>
</feature>
<reference evidence="2 3" key="1">
    <citation type="journal article" date="2013" name="Front. Plant Sci.">
        <title>The Reference Genome of the Halophytic Plant Eutrema salsugineum.</title>
        <authorList>
            <person name="Yang R."/>
            <person name="Jarvis D.E."/>
            <person name="Chen H."/>
            <person name="Beilstein M.A."/>
            <person name="Grimwood J."/>
            <person name="Jenkins J."/>
            <person name="Shu S."/>
            <person name="Prochnik S."/>
            <person name="Xin M."/>
            <person name="Ma C."/>
            <person name="Schmutz J."/>
            <person name="Wing R.A."/>
            <person name="Mitchell-Olds T."/>
            <person name="Schumaker K.S."/>
            <person name="Wang X."/>
        </authorList>
    </citation>
    <scope>NUCLEOTIDE SEQUENCE [LARGE SCALE GENOMIC DNA]</scope>
</reference>
<keyword evidence="1" id="KW-1133">Transmembrane helix</keyword>
<keyword evidence="3" id="KW-1185">Reference proteome</keyword>
<feature type="transmembrane region" description="Helical" evidence="1">
    <location>
        <begin position="527"/>
        <end position="544"/>
    </location>
</feature>
<proteinExistence type="predicted"/>
<keyword evidence="1" id="KW-0472">Membrane</keyword>
<evidence type="ECO:0000256" key="1">
    <source>
        <dbReference type="SAM" id="Phobius"/>
    </source>
</evidence>
<dbReference type="Proteomes" id="UP000030689">
    <property type="component" value="Unassembled WGS sequence"/>
</dbReference>
<keyword evidence="1" id="KW-0812">Transmembrane</keyword>
<feature type="transmembrane region" description="Helical" evidence="1">
    <location>
        <begin position="680"/>
        <end position="701"/>
    </location>
</feature>
<dbReference type="AlphaFoldDB" id="V4L860"/>
<gene>
    <name evidence="2" type="ORF">EUTSA_v10000586mg</name>
</gene>
<dbReference type="EMBL" id="KI517426">
    <property type="protein sequence ID" value="ESQ46560.1"/>
    <property type="molecule type" value="Genomic_DNA"/>
</dbReference>
<dbReference type="KEGG" id="eus:EUTSA_v10000586mg"/>
<feature type="transmembrane region" description="Helical" evidence="1">
    <location>
        <begin position="604"/>
        <end position="623"/>
    </location>
</feature>
<name>V4L860_EUTSA</name>
<evidence type="ECO:0000313" key="2">
    <source>
        <dbReference type="EMBL" id="ESQ46560.1"/>
    </source>
</evidence>
<accession>V4L860</accession>
<organism evidence="2 3">
    <name type="scientific">Eutrema salsugineum</name>
    <name type="common">Saltwater cress</name>
    <name type="synonym">Sisymbrium salsugineum</name>
    <dbReference type="NCBI Taxonomy" id="72664"/>
    <lineage>
        <taxon>Eukaryota</taxon>
        <taxon>Viridiplantae</taxon>
        <taxon>Streptophyta</taxon>
        <taxon>Embryophyta</taxon>
        <taxon>Tracheophyta</taxon>
        <taxon>Spermatophyta</taxon>
        <taxon>Magnoliopsida</taxon>
        <taxon>eudicotyledons</taxon>
        <taxon>Gunneridae</taxon>
        <taxon>Pentapetalae</taxon>
        <taxon>rosids</taxon>
        <taxon>malvids</taxon>
        <taxon>Brassicales</taxon>
        <taxon>Brassicaceae</taxon>
        <taxon>Eutremeae</taxon>
        <taxon>Eutrema</taxon>
    </lineage>
</organism>
<protein>
    <submittedName>
        <fullName evidence="2">Uncharacterized protein</fullName>
    </submittedName>
</protein>
<sequence>MWEPGGIATEHDKWKGLEKCYKDGKSMRLMHRLSSILRGYGKVTELTPESSIMDIETQEVVDYVSAVVEQIGYVPREVEMPQKFSVVTKLDCADQMLKGLLRTRKRKQKWSKTWKYKFKDNSEAHKSTDGTTLLLKHGVVILVTSSKVISLPLDEDNQLLLDGIGENNKVLLEKFGSIYSYYKAYLPLESMYVDFVGGKTPGEEPLVASEKMQSRLVYDKGKHALMNIEAGNKKGSERVLLEPFEFQSRRRNGVLRILVGLISEAKGHAGHDEVFNVPDLLRNRTLLVVGLRQLTFARMKFHLKHKWRSKFRMVVLLECCRLIPTFHLFDGLHATVLKSVEADAKKRKNDFLKDGKVILVLVTKEREVGTADGYISELEINQVDRRGEEEFVSLDENTHQLSYLVSDYGDGDFMRLRVVGFYSTSLKLLYGSLPRPPDFKTIKKSFQRLGKLEKDPKLLFLKNHKLLHPGFWTHYNDLKQFSTEPPSSSGLDYFTWLIDIWNRAINCDCESGHTHSGTLYIAHSIDGFPASIISVTVLQLYLLFKTEADNFEDLLISGKMKLDNAHIFSYMLCVVMLYIMRIKHGFEWLSGLVPKLEVTTEKCYFFYPTSTTTAILLLQSPFVENSAKKKVNHHNKAFITVFVHWKVHPPDQVALTFHQIHQGASNLSSLRTRMLSTREYCYRIIPYPLVYLGLVVILITVCNSGS</sequence>
<evidence type="ECO:0000313" key="3">
    <source>
        <dbReference type="Proteomes" id="UP000030689"/>
    </source>
</evidence>
<dbReference type="Gramene" id="ESQ46560">
    <property type="protein sequence ID" value="ESQ46560"/>
    <property type="gene ID" value="EUTSA_v10000586mg"/>
</dbReference>